<dbReference type="EMBL" id="SMLL01000003">
    <property type="protein sequence ID" value="TFZ01522.1"/>
    <property type="molecule type" value="Genomic_DNA"/>
</dbReference>
<organism evidence="6 7">
    <name type="scientific">Ramlibacter rhizophilus</name>
    <dbReference type="NCBI Taxonomy" id="1781167"/>
    <lineage>
        <taxon>Bacteria</taxon>
        <taxon>Pseudomonadati</taxon>
        <taxon>Pseudomonadota</taxon>
        <taxon>Betaproteobacteria</taxon>
        <taxon>Burkholderiales</taxon>
        <taxon>Comamonadaceae</taxon>
        <taxon>Ramlibacter</taxon>
    </lineage>
</organism>
<keyword evidence="1 5" id="KW-0732">Signal</keyword>
<dbReference type="PANTHER" id="PTHR36220">
    <property type="entry name" value="UNNAMED PRODUCT"/>
    <property type="match status" value="1"/>
</dbReference>
<sequence length="577" mass="57981">MSPVALRLARCLCASSLLILAACGGGAGAPPEPEAPAVAAPDDAAAPPVAPTPPDAQAVTLAAPAGLGFTAGIKRYSFSWDALPGASFYQLLLDPDGDGPLPADPVDGDIAAPGGDARVTKEYTPPPELYGLPDARFSVRACDGSGCSSASAAVAPRVIDTMGFLKADAPVTNEHFGSAVALSQDGDTLVVGVNASTPNGAPLRSGEVRVYARADGQWVLNGTLNSPASAINGRFGSSVAVSADGSTVVVGAQGESSETGAVYVFRRWFASYRLEQSFRPGQGMSTLPAEAGFGWRVAVSADGRTVVAGTSAGVGAFASRLEDSGWAPMSALATTSTSLAFGRAVAIAPDGQTLAVSDPADSATNGAIHVFTRQGPDWVMPVQIASPATNDPSAPFTDFGAALAFSADGKVLAAGAPGGGSVHVFDRDAMGWQLTASVQGTNTRSNHRFGLAVALSADGQTLVAGAPLEDSAARMGDAVLNGADTSSPGSGALYVFKRASSGWAQAAYLKTGRTVAATRLGGTEWSLGSYWTSVAISGDGKTLAAGDTAEPSDLGGARRFPVEGNSSASESGAVYLY</sequence>
<evidence type="ECO:0000256" key="5">
    <source>
        <dbReference type="SAM" id="SignalP"/>
    </source>
</evidence>
<evidence type="ECO:0000256" key="1">
    <source>
        <dbReference type="ARBA" id="ARBA00022729"/>
    </source>
</evidence>
<dbReference type="Pfam" id="PF14312">
    <property type="entry name" value="FG-GAP_2"/>
    <property type="match status" value="1"/>
</dbReference>
<keyword evidence="2" id="KW-0677">Repeat</keyword>
<protein>
    <recommendedName>
        <fullName evidence="8">Integrin</fullName>
    </recommendedName>
</protein>
<evidence type="ECO:0000313" key="7">
    <source>
        <dbReference type="Proteomes" id="UP000297564"/>
    </source>
</evidence>
<dbReference type="SUPFAM" id="SSF69322">
    <property type="entry name" value="Tricorn protease domain 2"/>
    <property type="match status" value="1"/>
</dbReference>
<evidence type="ECO:0000313" key="6">
    <source>
        <dbReference type="EMBL" id="TFZ01522.1"/>
    </source>
</evidence>
<accession>A0A4Z0BS07</accession>
<proteinExistence type="predicted"/>
<dbReference type="SMART" id="SM00191">
    <property type="entry name" value="Int_alpha"/>
    <property type="match status" value="3"/>
</dbReference>
<name>A0A4Z0BS07_9BURK</name>
<evidence type="ECO:0008006" key="8">
    <source>
        <dbReference type="Google" id="ProtNLM"/>
    </source>
</evidence>
<feature type="chain" id="PRO_5021276276" description="Integrin" evidence="5">
    <location>
        <begin position="22"/>
        <end position="577"/>
    </location>
</feature>
<dbReference type="PROSITE" id="PS51470">
    <property type="entry name" value="FG_GAP"/>
    <property type="match status" value="1"/>
</dbReference>
<feature type="region of interest" description="Disordered" evidence="4">
    <location>
        <begin position="30"/>
        <end position="53"/>
    </location>
</feature>
<feature type="compositionally biased region" description="Low complexity" evidence="4">
    <location>
        <begin position="35"/>
        <end position="47"/>
    </location>
</feature>
<dbReference type="PROSITE" id="PS51257">
    <property type="entry name" value="PROKAR_LIPOPROTEIN"/>
    <property type="match status" value="1"/>
</dbReference>
<feature type="signal peptide" evidence="5">
    <location>
        <begin position="1"/>
        <end position="21"/>
    </location>
</feature>
<comment type="caution">
    <text evidence="6">The sequence shown here is derived from an EMBL/GenBank/DDBJ whole genome shotgun (WGS) entry which is preliminary data.</text>
</comment>
<evidence type="ECO:0000256" key="4">
    <source>
        <dbReference type="SAM" id="MobiDB-lite"/>
    </source>
</evidence>
<feature type="region of interest" description="Disordered" evidence="4">
    <location>
        <begin position="546"/>
        <end position="577"/>
    </location>
</feature>
<dbReference type="OrthoDB" id="6109816at2"/>
<dbReference type="AlphaFoldDB" id="A0A4Z0BS07"/>
<dbReference type="InterPro" id="IPR013517">
    <property type="entry name" value="FG-GAP"/>
</dbReference>
<keyword evidence="3" id="KW-0325">Glycoprotein</keyword>
<dbReference type="InterPro" id="IPR013519">
    <property type="entry name" value="Int_alpha_beta-p"/>
</dbReference>
<keyword evidence="7" id="KW-1185">Reference proteome</keyword>
<dbReference type="RefSeq" id="WP_135284821.1">
    <property type="nucleotide sequence ID" value="NZ_SMLL01000003.1"/>
</dbReference>
<evidence type="ECO:0000256" key="3">
    <source>
        <dbReference type="ARBA" id="ARBA00023180"/>
    </source>
</evidence>
<dbReference type="Gene3D" id="2.130.10.130">
    <property type="entry name" value="Integrin alpha, N-terminal"/>
    <property type="match status" value="2"/>
</dbReference>
<dbReference type="Proteomes" id="UP000297564">
    <property type="component" value="Unassembled WGS sequence"/>
</dbReference>
<evidence type="ECO:0000256" key="2">
    <source>
        <dbReference type="ARBA" id="ARBA00022737"/>
    </source>
</evidence>
<gene>
    <name evidence="6" type="ORF">EZ242_09130</name>
</gene>
<reference evidence="6 7" key="1">
    <citation type="submission" date="2019-03" db="EMBL/GenBank/DDBJ databases">
        <title>Ramlibacter rhizophilus CCTCC AB2015357, whole genome shotgun sequence.</title>
        <authorList>
            <person name="Zhang X."/>
            <person name="Feng G."/>
            <person name="Zhu H."/>
        </authorList>
    </citation>
    <scope>NUCLEOTIDE SEQUENCE [LARGE SCALE GENOMIC DNA]</scope>
    <source>
        <strain evidence="6 7">CCTCC AB2015357</strain>
    </source>
</reference>
<dbReference type="InterPro" id="IPR028994">
    <property type="entry name" value="Integrin_alpha_N"/>
</dbReference>
<dbReference type="PANTHER" id="PTHR36220:SF1">
    <property type="entry name" value="GAMMA TUBULIN COMPLEX COMPONENT C-TERMINAL DOMAIN-CONTAINING PROTEIN"/>
    <property type="match status" value="1"/>
</dbReference>